<keyword evidence="16 17" id="KW-0170">Cobalt</keyword>
<dbReference type="EMBL" id="JARZFX010000001">
    <property type="protein sequence ID" value="MEC5422466.1"/>
    <property type="molecule type" value="Genomic_DNA"/>
</dbReference>
<dbReference type="InterPro" id="IPR056179">
    <property type="entry name" value="DHQS_C"/>
</dbReference>
<dbReference type="RefSeq" id="WP_327606029.1">
    <property type="nucleotide sequence ID" value="NZ_JARZFX010000001.1"/>
</dbReference>
<evidence type="ECO:0000259" key="18">
    <source>
        <dbReference type="Pfam" id="PF01761"/>
    </source>
</evidence>
<feature type="binding site" evidence="17">
    <location>
        <position position="138"/>
    </location>
    <ligand>
        <name>NAD(+)</name>
        <dbReference type="ChEBI" id="CHEBI:57540"/>
    </ligand>
</feature>
<dbReference type="Pfam" id="PF01761">
    <property type="entry name" value="DHQ_synthase"/>
    <property type="match status" value="1"/>
</dbReference>
<evidence type="ECO:0000256" key="4">
    <source>
        <dbReference type="ARBA" id="ARBA00004661"/>
    </source>
</evidence>
<dbReference type="PANTHER" id="PTHR43622">
    <property type="entry name" value="3-DEHYDROQUINATE SYNTHASE"/>
    <property type="match status" value="1"/>
</dbReference>
<dbReference type="GO" id="GO:0003856">
    <property type="term" value="F:3-dehydroquinate synthase activity"/>
    <property type="evidence" value="ECO:0007669"/>
    <property type="project" value="UniProtKB-EC"/>
</dbReference>
<dbReference type="InterPro" id="IPR030960">
    <property type="entry name" value="DHQS/DOIS_N"/>
</dbReference>
<comment type="catalytic activity">
    <reaction evidence="1 17">
        <text>7-phospho-2-dehydro-3-deoxy-D-arabino-heptonate = 3-dehydroquinate + phosphate</text>
        <dbReference type="Rhea" id="RHEA:21968"/>
        <dbReference type="ChEBI" id="CHEBI:32364"/>
        <dbReference type="ChEBI" id="CHEBI:43474"/>
        <dbReference type="ChEBI" id="CHEBI:58394"/>
        <dbReference type="EC" id="4.2.3.4"/>
    </reaction>
</comment>
<evidence type="ECO:0000256" key="16">
    <source>
        <dbReference type="ARBA" id="ARBA00023285"/>
    </source>
</evidence>
<comment type="function">
    <text evidence="17">Catalyzes the conversion of 3-deoxy-D-arabino-heptulosonate 7-phosphate (DAHP) to dehydroquinate (DHQ).</text>
</comment>
<organism evidence="20 21">
    <name type="scientific">Virgibacillus tibetensis</name>
    <dbReference type="NCBI Taxonomy" id="3042313"/>
    <lineage>
        <taxon>Bacteria</taxon>
        <taxon>Bacillati</taxon>
        <taxon>Bacillota</taxon>
        <taxon>Bacilli</taxon>
        <taxon>Bacillales</taxon>
        <taxon>Bacillaceae</taxon>
        <taxon>Virgibacillus</taxon>
    </lineage>
</organism>
<keyword evidence="13 17" id="KW-0520">NAD</keyword>
<feature type="domain" description="3-dehydroquinate synthase N-terminal" evidence="18">
    <location>
        <begin position="65"/>
        <end position="175"/>
    </location>
</feature>
<comment type="caution">
    <text evidence="20">The sequence shown here is derived from an EMBL/GenBank/DDBJ whole genome shotgun (WGS) entry which is preliminary data.</text>
</comment>
<dbReference type="HAMAP" id="MF_00110">
    <property type="entry name" value="DHQ_synthase"/>
    <property type="match status" value="1"/>
</dbReference>
<keyword evidence="8 17" id="KW-0963">Cytoplasm</keyword>
<evidence type="ECO:0000256" key="13">
    <source>
        <dbReference type="ARBA" id="ARBA00023027"/>
    </source>
</evidence>
<feature type="binding site" evidence="17">
    <location>
        <position position="180"/>
    </location>
    <ligand>
        <name>Zn(2+)</name>
        <dbReference type="ChEBI" id="CHEBI:29105"/>
    </ligand>
</feature>
<evidence type="ECO:0000313" key="21">
    <source>
        <dbReference type="Proteomes" id="UP001335737"/>
    </source>
</evidence>
<dbReference type="PIRSF" id="PIRSF001455">
    <property type="entry name" value="DHQ_synth"/>
    <property type="match status" value="1"/>
</dbReference>
<feature type="domain" description="3-dehydroquinate synthase C-terminal" evidence="19">
    <location>
        <begin position="177"/>
        <end position="316"/>
    </location>
</feature>
<dbReference type="Proteomes" id="UP001335737">
    <property type="component" value="Unassembled WGS sequence"/>
</dbReference>
<dbReference type="SUPFAM" id="SSF56796">
    <property type="entry name" value="Dehydroquinate synthase-like"/>
    <property type="match status" value="1"/>
</dbReference>
<feature type="binding site" evidence="17">
    <location>
        <position position="147"/>
    </location>
    <ligand>
        <name>NAD(+)</name>
        <dbReference type="ChEBI" id="CHEBI:57540"/>
    </ligand>
</feature>
<evidence type="ECO:0000256" key="7">
    <source>
        <dbReference type="ARBA" id="ARBA00017684"/>
    </source>
</evidence>
<feature type="binding site" evidence="17">
    <location>
        <begin position="165"/>
        <end position="168"/>
    </location>
    <ligand>
        <name>NAD(+)</name>
        <dbReference type="ChEBI" id="CHEBI:57540"/>
    </ligand>
</feature>
<evidence type="ECO:0000256" key="14">
    <source>
        <dbReference type="ARBA" id="ARBA00023141"/>
    </source>
</evidence>
<reference evidence="20 21" key="1">
    <citation type="journal article" date="2024" name="Int. J. Syst. Evol. Microbiol.">
        <title>Virgibacillus tibetensis sp. nov., isolated from salt lake on the Tibetan Plateau of China.</title>
        <authorList>
            <person name="Phurbu D."/>
            <person name="Liu Z.-X."/>
            <person name="Wang R."/>
            <person name="Zheng Y.-Y."/>
            <person name="Liu H.-C."/>
            <person name="Zhou Y.-G."/>
            <person name="Yu Y.-J."/>
            <person name="Li A.-H."/>
        </authorList>
    </citation>
    <scope>NUCLEOTIDE SEQUENCE [LARGE SCALE GENOMIC DNA]</scope>
    <source>
        <strain evidence="20 21">C22-A2</strain>
    </source>
</reference>
<comment type="pathway">
    <text evidence="4 17">Metabolic intermediate biosynthesis; chorismate biosynthesis; chorismate from D-erythrose 4-phosphate and phosphoenolpyruvate: step 2/7.</text>
</comment>
<dbReference type="Pfam" id="PF24621">
    <property type="entry name" value="DHQS_C"/>
    <property type="match status" value="1"/>
</dbReference>
<dbReference type="CDD" id="cd08195">
    <property type="entry name" value="DHQS"/>
    <property type="match status" value="1"/>
</dbReference>
<feature type="binding site" evidence="17">
    <location>
        <position position="241"/>
    </location>
    <ligand>
        <name>Zn(2+)</name>
        <dbReference type="ChEBI" id="CHEBI:29105"/>
    </ligand>
</feature>
<keyword evidence="15 17" id="KW-0456">Lyase</keyword>
<keyword evidence="10 17" id="KW-0479">Metal-binding</keyword>
<feature type="binding site" evidence="17">
    <location>
        <begin position="126"/>
        <end position="127"/>
    </location>
    <ligand>
        <name>NAD(+)</name>
        <dbReference type="ChEBI" id="CHEBI:57540"/>
    </ligand>
</feature>
<evidence type="ECO:0000256" key="9">
    <source>
        <dbReference type="ARBA" id="ARBA00022605"/>
    </source>
</evidence>
<dbReference type="InterPro" id="IPR030963">
    <property type="entry name" value="DHQ_synth_fam"/>
</dbReference>
<comment type="caution">
    <text evidence="17">Lacks conserved residue(s) required for the propagation of feature annotation.</text>
</comment>
<keyword evidence="9 17" id="KW-0028">Amino-acid biosynthesis</keyword>
<keyword evidence="11 17" id="KW-0547">Nucleotide-binding</keyword>
<dbReference type="InterPro" id="IPR016037">
    <property type="entry name" value="DHQ_synth_AroB"/>
</dbReference>
<proteinExistence type="inferred from homology"/>
<dbReference type="Gene3D" id="1.20.1090.10">
    <property type="entry name" value="Dehydroquinate synthase-like - alpha domain"/>
    <property type="match status" value="1"/>
</dbReference>
<comment type="cofactor">
    <cofactor evidence="17">
        <name>Co(2+)</name>
        <dbReference type="ChEBI" id="CHEBI:48828"/>
    </cofactor>
    <cofactor evidence="17">
        <name>Zn(2+)</name>
        <dbReference type="ChEBI" id="CHEBI:29105"/>
    </cofactor>
    <text evidence="17">Binds 1 divalent metal cation per subunit. Can use either Co(2+) or Zn(2+).</text>
</comment>
<evidence type="ECO:0000256" key="12">
    <source>
        <dbReference type="ARBA" id="ARBA00022833"/>
    </source>
</evidence>
<dbReference type="InterPro" id="IPR050071">
    <property type="entry name" value="Dehydroquinate_synthase"/>
</dbReference>
<feature type="binding site" evidence="17">
    <location>
        <begin position="102"/>
        <end position="106"/>
    </location>
    <ligand>
        <name>NAD(+)</name>
        <dbReference type="ChEBI" id="CHEBI:57540"/>
    </ligand>
</feature>
<evidence type="ECO:0000313" key="20">
    <source>
        <dbReference type="EMBL" id="MEC5422466.1"/>
    </source>
</evidence>
<dbReference type="PANTHER" id="PTHR43622:SF7">
    <property type="entry name" value="3-DEHYDROQUINATE SYNTHASE, CHLOROPLASTIC"/>
    <property type="match status" value="1"/>
</dbReference>
<name>A0ABU6KAV9_9BACI</name>
<sequence>MDDIIVKSSSHSYAITIGENVRFLVDNYVTKKYSSILVVSDKTVADLYANDIMNSLKGENTFLSIVPVGEQSKDIRLFYQLHTEAINHGLDRQSLIIALGGGVIGDLAGFVASTYMRGIDYIQLPTTILAHDSSVGGKVAINHELGKNLIGSFYPPKAVIYDTQTLQTLSEKEVRSGYAELIKEALIADGAFLNSLLETDLFSLSTKELEEHLRTGIKIKATIVEEDEKEAGNRKYLNLGHTLGHALETELGYGTITHGEAVAIGLLFSIHVSELMYATKLPYNPLLKWFKKNHYPLDLRNIDEKSLLNIMKSDKKIMNKMIQMVLLKDTGQPTIQELDDEDLHSYLKSFITKLSSE</sequence>
<dbReference type="EC" id="4.2.3.4" evidence="6 17"/>
<keyword evidence="14 17" id="KW-0057">Aromatic amino acid biosynthesis</keyword>
<evidence type="ECO:0000256" key="11">
    <source>
        <dbReference type="ARBA" id="ARBA00022741"/>
    </source>
</evidence>
<dbReference type="Gene3D" id="3.40.50.1970">
    <property type="match status" value="1"/>
</dbReference>
<evidence type="ECO:0000256" key="1">
    <source>
        <dbReference type="ARBA" id="ARBA00001393"/>
    </source>
</evidence>
<accession>A0ABU6KAV9</accession>
<evidence type="ECO:0000256" key="6">
    <source>
        <dbReference type="ARBA" id="ARBA00013031"/>
    </source>
</evidence>
<evidence type="ECO:0000256" key="15">
    <source>
        <dbReference type="ARBA" id="ARBA00023239"/>
    </source>
</evidence>
<evidence type="ECO:0000256" key="3">
    <source>
        <dbReference type="ARBA" id="ARBA00004496"/>
    </source>
</evidence>
<comment type="subcellular location">
    <subcellularLocation>
        <location evidence="3 17">Cytoplasm</location>
    </subcellularLocation>
</comment>
<evidence type="ECO:0000256" key="10">
    <source>
        <dbReference type="ARBA" id="ARBA00022723"/>
    </source>
</evidence>
<protein>
    <recommendedName>
        <fullName evidence="7 17">3-dehydroquinate synthase</fullName>
        <shortName evidence="17">DHQS</shortName>
        <ecNumber evidence="6 17">4.2.3.4</ecNumber>
    </recommendedName>
</protein>
<feature type="binding site" evidence="17">
    <location>
        <position position="258"/>
    </location>
    <ligand>
        <name>Zn(2+)</name>
        <dbReference type="ChEBI" id="CHEBI:29105"/>
    </ligand>
</feature>
<evidence type="ECO:0000256" key="2">
    <source>
        <dbReference type="ARBA" id="ARBA00001911"/>
    </source>
</evidence>
<gene>
    <name evidence="17 20" type="primary">aroB</name>
    <name evidence="20" type="ORF">QGM71_03035</name>
</gene>
<dbReference type="NCBIfam" id="TIGR01357">
    <property type="entry name" value="aroB"/>
    <property type="match status" value="1"/>
</dbReference>
<keyword evidence="21" id="KW-1185">Reference proteome</keyword>
<keyword evidence="12 17" id="KW-0862">Zinc</keyword>
<comment type="cofactor">
    <cofactor evidence="2 17">
        <name>NAD(+)</name>
        <dbReference type="ChEBI" id="CHEBI:57540"/>
    </cofactor>
</comment>
<evidence type="ECO:0000256" key="17">
    <source>
        <dbReference type="HAMAP-Rule" id="MF_00110"/>
    </source>
</evidence>
<evidence type="ECO:0000256" key="8">
    <source>
        <dbReference type="ARBA" id="ARBA00022490"/>
    </source>
</evidence>
<evidence type="ECO:0000256" key="5">
    <source>
        <dbReference type="ARBA" id="ARBA00005412"/>
    </source>
</evidence>
<comment type="similarity">
    <text evidence="5 17">Belongs to the sugar phosphate cyclases superfamily. Dehydroquinate synthase family.</text>
</comment>
<evidence type="ECO:0000259" key="19">
    <source>
        <dbReference type="Pfam" id="PF24621"/>
    </source>
</evidence>